<dbReference type="PANTHER" id="PTHR43663">
    <property type="entry name" value="CHROMATE TRANSPORT PROTEIN-RELATED"/>
    <property type="match status" value="1"/>
</dbReference>
<keyword evidence="6 7" id="KW-0472">Membrane</keyword>
<comment type="subcellular location">
    <subcellularLocation>
        <location evidence="1">Cell membrane</location>
        <topology evidence="1">Multi-pass membrane protein</topology>
    </subcellularLocation>
</comment>
<dbReference type="GO" id="GO:0005886">
    <property type="term" value="C:plasma membrane"/>
    <property type="evidence" value="ECO:0007669"/>
    <property type="project" value="UniProtKB-SubCell"/>
</dbReference>
<gene>
    <name evidence="8" type="ORF">SAMN05216582_11821</name>
</gene>
<keyword evidence="3" id="KW-1003">Cell membrane</keyword>
<dbReference type="RefSeq" id="WP_073090582.1">
    <property type="nucleotide sequence ID" value="NZ_FRBC01000018.1"/>
</dbReference>
<evidence type="ECO:0000256" key="7">
    <source>
        <dbReference type="SAM" id="Phobius"/>
    </source>
</evidence>
<evidence type="ECO:0000256" key="3">
    <source>
        <dbReference type="ARBA" id="ARBA00022475"/>
    </source>
</evidence>
<sequence>MIYLTLFWEFAKVGIFCVGGGYASMPLIQAAVVDSYHWMSLGEFVDIFTISQMTPGPIGINAATFAGMKIAGIPGAVCATVGFCTPSFILGIVLANLFFKYGDIGPIRGILNGLRPAVVALIAAAGISFVVLALWNTETLPEDLTTIDPLGVIILLASIVAVRRKIGVIKLLAGTGIAGLVLGIIQQTMH</sequence>
<dbReference type="PANTHER" id="PTHR43663:SF1">
    <property type="entry name" value="CHROMATE TRANSPORTER"/>
    <property type="match status" value="1"/>
</dbReference>
<evidence type="ECO:0000256" key="1">
    <source>
        <dbReference type="ARBA" id="ARBA00004651"/>
    </source>
</evidence>
<evidence type="ECO:0000256" key="4">
    <source>
        <dbReference type="ARBA" id="ARBA00022692"/>
    </source>
</evidence>
<dbReference type="Proteomes" id="UP000184263">
    <property type="component" value="Unassembled WGS sequence"/>
</dbReference>
<dbReference type="OrthoDB" id="9788907at2"/>
<name>A0A1M6VEJ1_SELRU</name>
<feature type="transmembrane region" description="Helical" evidence="7">
    <location>
        <begin position="147"/>
        <end position="164"/>
    </location>
</feature>
<organism evidence="8 9">
    <name type="scientific">Selenomonas ruminantium</name>
    <dbReference type="NCBI Taxonomy" id="971"/>
    <lineage>
        <taxon>Bacteria</taxon>
        <taxon>Bacillati</taxon>
        <taxon>Bacillota</taxon>
        <taxon>Negativicutes</taxon>
        <taxon>Selenomonadales</taxon>
        <taxon>Selenomonadaceae</taxon>
        <taxon>Selenomonas</taxon>
    </lineage>
</organism>
<keyword evidence="5 7" id="KW-1133">Transmembrane helix</keyword>
<dbReference type="AlphaFoldDB" id="A0A1M6VEJ1"/>
<feature type="transmembrane region" description="Helical" evidence="7">
    <location>
        <begin position="171"/>
        <end position="189"/>
    </location>
</feature>
<evidence type="ECO:0000256" key="2">
    <source>
        <dbReference type="ARBA" id="ARBA00005262"/>
    </source>
</evidence>
<dbReference type="InterPro" id="IPR052518">
    <property type="entry name" value="CHR_Transporter"/>
</dbReference>
<protein>
    <submittedName>
        <fullName evidence="8">Chromate transporter</fullName>
    </submittedName>
</protein>
<dbReference type="InterPro" id="IPR003370">
    <property type="entry name" value="Chromate_transpt"/>
</dbReference>
<accession>A0A1M6VEJ1</accession>
<proteinExistence type="inferred from homology"/>
<evidence type="ECO:0000256" key="5">
    <source>
        <dbReference type="ARBA" id="ARBA00022989"/>
    </source>
</evidence>
<feature type="transmembrane region" description="Helical" evidence="7">
    <location>
        <begin position="73"/>
        <end position="97"/>
    </location>
</feature>
<feature type="transmembrane region" description="Helical" evidence="7">
    <location>
        <begin position="117"/>
        <end position="135"/>
    </location>
</feature>
<evidence type="ECO:0000313" key="9">
    <source>
        <dbReference type="Proteomes" id="UP000184263"/>
    </source>
</evidence>
<evidence type="ECO:0000313" key="8">
    <source>
        <dbReference type="EMBL" id="SHK79784.1"/>
    </source>
</evidence>
<dbReference type="Pfam" id="PF02417">
    <property type="entry name" value="Chromate_transp"/>
    <property type="match status" value="1"/>
</dbReference>
<dbReference type="GO" id="GO:0015109">
    <property type="term" value="F:chromate transmembrane transporter activity"/>
    <property type="evidence" value="ECO:0007669"/>
    <property type="project" value="InterPro"/>
</dbReference>
<comment type="similarity">
    <text evidence="2">Belongs to the chromate ion transporter (CHR) (TC 2.A.51) family.</text>
</comment>
<keyword evidence="4 7" id="KW-0812">Transmembrane</keyword>
<reference evidence="8 9" key="1">
    <citation type="submission" date="2016-11" db="EMBL/GenBank/DDBJ databases">
        <authorList>
            <person name="Jaros S."/>
            <person name="Januszkiewicz K."/>
            <person name="Wedrychowicz H."/>
        </authorList>
    </citation>
    <scope>NUCLEOTIDE SEQUENCE [LARGE SCALE GENOMIC DNA]</scope>
    <source>
        <strain evidence="8 9">HD4</strain>
    </source>
</reference>
<evidence type="ECO:0000256" key="6">
    <source>
        <dbReference type="ARBA" id="ARBA00023136"/>
    </source>
</evidence>
<dbReference type="EMBL" id="FRBC01000018">
    <property type="protein sequence ID" value="SHK79784.1"/>
    <property type="molecule type" value="Genomic_DNA"/>
</dbReference>